<evidence type="ECO:0000313" key="2">
    <source>
        <dbReference type="EMBL" id="QNO17682.1"/>
    </source>
</evidence>
<keyword evidence="1" id="KW-0812">Transmembrane</keyword>
<keyword evidence="1" id="KW-1133">Transmembrane helix</keyword>
<dbReference type="AlphaFoldDB" id="A0A7G9WG70"/>
<organism evidence="2 3">
    <name type="scientific">Caproicibacterium amylolyticum</name>
    <dbReference type="NCBI Taxonomy" id="2766537"/>
    <lineage>
        <taxon>Bacteria</taxon>
        <taxon>Bacillati</taxon>
        <taxon>Bacillota</taxon>
        <taxon>Clostridia</taxon>
        <taxon>Eubacteriales</taxon>
        <taxon>Oscillospiraceae</taxon>
        <taxon>Caproicibacterium</taxon>
    </lineage>
</organism>
<keyword evidence="3" id="KW-1185">Reference proteome</keyword>
<dbReference type="KEGG" id="caml:H6X83_12250"/>
<proteinExistence type="predicted"/>
<evidence type="ECO:0000313" key="3">
    <source>
        <dbReference type="Proteomes" id="UP000516046"/>
    </source>
</evidence>
<accession>A0A7G9WG70</accession>
<evidence type="ECO:0000256" key="1">
    <source>
        <dbReference type="SAM" id="Phobius"/>
    </source>
</evidence>
<feature type="transmembrane region" description="Helical" evidence="1">
    <location>
        <begin position="6"/>
        <end position="29"/>
    </location>
</feature>
<sequence>MWQEALNTIGTAAMTALVGVGVIAIKALGNAVEKYISEKAAAVKAKAGADKWNHWMNLARAAWNAVDEEFRITPTLESTISAKQKLFDEALKQAIPEITDAQIEQLRQAVAGEVNKGRAAICGQVTDEQGNLGSVAVNASADSVPKDVATAVPATQTA</sequence>
<name>A0A7G9WG70_9FIRM</name>
<keyword evidence="1" id="KW-0472">Membrane</keyword>
<dbReference type="Proteomes" id="UP000516046">
    <property type="component" value="Chromosome"/>
</dbReference>
<dbReference type="EMBL" id="CP060696">
    <property type="protein sequence ID" value="QNO17682.1"/>
    <property type="molecule type" value="Genomic_DNA"/>
</dbReference>
<reference evidence="2 3" key="1">
    <citation type="submission" date="2020-08" db="EMBL/GenBank/DDBJ databases">
        <authorList>
            <person name="Ren C."/>
            <person name="Gu Y."/>
            <person name="Xu Y."/>
        </authorList>
    </citation>
    <scope>NUCLEOTIDE SEQUENCE [LARGE SCALE GENOMIC DNA]</scope>
    <source>
        <strain evidence="2 3">LBM18003</strain>
    </source>
</reference>
<dbReference type="RefSeq" id="WP_212506746.1">
    <property type="nucleotide sequence ID" value="NZ_CP060696.1"/>
</dbReference>
<protein>
    <submittedName>
        <fullName evidence="2">Uncharacterized protein</fullName>
    </submittedName>
</protein>
<gene>
    <name evidence="2" type="ORF">H6X83_12250</name>
</gene>